<dbReference type="SUPFAM" id="SSF53756">
    <property type="entry name" value="UDP-Glycosyltransferase/glycogen phosphorylase"/>
    <property type="match status" value="1"/>
</dbReference>
<accession>A0A6C0DAE8</accession>
<dbReference type="CDD" id="cd00761">
    <property type="entry name" value="Glyco_tranf_GTA_type"/>
    <property type="match status" value="1"/>
</dbReference>
<reference evidence="2" key="1">
    <citation type="journal article" date="2020" name="Nature">
        <title>Giant virus diversity and host interactions through global metagenomics.</title>
        <authorList>
            <person name="Schulz F."/>
            <person name="Roux S."/>
            <person name="Paez-Espino D."/>
            <person name="Jungbluth S."/>
            <person name="Walsh D.A."/>
            <person name="Denef V.J."/>
            <person name="McMahon K.D."/>
            <person name="Konstantinidis K.T."/>
            <person name="Eloe-Fadrosh E.A."/>
            <person name="Kyrpides N.C."/>
            <person name="Woyke T."/>
        </authorList>
    </citation>
    <scope>NUCLEOTIDE SEQUENCE</scope>
    <source>
        <strain evidence="2">GVMAG-M-3300023174-131</strain>
    </source>
</reference>
<evidence type="ECO:0000259" key="1">
    <source>
        <dbReference type="Pfam" id="PF00535"/>
    </source>
</evidence>
<organism evidence="2">
    <name type="scientific">viral metagenome</name>
    <dbReference type="NCBI Taxonomy" id="1070528"/>
    <lineage>
        <taxon>unclassified sequences</taxon>
        <taxon>metagenomes</taxon>
        <taxon>organismal metagenomes</taxon>
    </lineage>
</organism>
<feature type="domain" description="Glycosyltransferase 2-like" evidence="1">
    <location>
        <begin position="18"/>
        <end position="147"/>
    </location>
</feature>
<dbReference type="InterPro" id="IPR029044">
    <property type="entry name" value="Nucleotide-diphossugar_trans"/>
</dbReference>
<dbReference type="AlphaFoldDB" id="A0A6C0DAE8"/>
<dbReference type="Pfam" id="PF00535">
    <property type="entry name" value="Glycos_transf_2"/>
    <property type="match status" value="1"/>
</dbReference>
<dbReference type="EMBL" id="MN739567">
    <property type="protein sequence ID" value="QHT13383.1"/>
    <property type="molecule type" value="Genomic_DNA"/>
</dbReference>
<evidence type="ECO:0000313" key="2">
    <source>
        <dbReference type="EMBL" id="QHT13383.1"/>
    </source>
</evidence>
<dbReference type="Gene3D" id="3.40.50.2000">
    <property type="entry name" value="Glycogen Phosphorylase B"/>
    <property type="match status" value="2"/>
</dbReference>
<dbReference type="Gene3D" id="3.90.550.10">
    <property type="entry name" value="Spore Coat Polysaccharide Biosynthesis Protein SpsA, Chain A"/>
    <property type="match status" value="1"/>
</dbReference>
<proteinExistence type="predicted"/>
<dbReference type="InterPro" id="IPR001173">
    <property type="entry name" value="Glyco_trans_2-like"/>
</dbReference>
<name>A0A6C0DAE8_9ZZZZ</name>
<sequence>MNNKKSKIIKKKSSVSLITINQLVRKDCLLNLYELIKLQTYDNIIEWIIVEGSKTKEDGDENKLNIEELMKETTSFKIIYVEYSGKKLSDLRNLGNTKCSGDIIVCMDDDDYYPPERVSSAVESLEKSSALIAGCSDIYLYEYFLGKFYKFKGFHDKHSTNNCMAYKKEYLKNHTYEPNLDMAEEKSFTNNFTEPMVQLLSKKCIIVSSHNFNTFNKREICIGGSYGINPTLSEVNDHPITSYIPESIFNNMKKLFYQEEESEYDIVYYTGGFGKPWDPADKSLGGSEQAIVNLSENWAKKGLKVAVYSDILSSKKQELVHNLVDYKNWKTLPFNHNFKTIILWRTNGFISGIPFNLRAKNIYWDLHDNFSEQDNTAPYYKKYGHKITKILLKSNYHKESFNKFFKVKLDEKQYVIIPNGLSVEKFSKNWDNSERNPYRFCYVSYYTRGLPHIIPHIWYIIKQLEPRAELHLYYGMEMFDDNIKNQLKMLTAFSGVIDHGRQPIDMIVREKYMSSFQLYITNTIAEIDCISIRESLVTGCIPLISNFGVFSEREGIHFNLVENQEEMKNIALNIVKLLKDQKQLNILREVFKNSKTILDWANIADQIVNIN</sequence>
<dbReference type="SUPFAM" id="SSF53448">
    <property type="entry name" value="Nucleotide-diphospho-sugar transferases"/>
    <property type="match status" value="1"/>
</dbReference>
<protein>
    <recommendedName>
        <fullName evidence="1">Glycosyltransferase 2-like domain-containing protein</fullName>
    </recommendedName>
</protein>